<evidence type="ECO:0000259" key="1">
    <source>
        <dbReference type="PROSITE" id="PS50878"/>
    </source>
</evidence>
<accession>A0A438JMG5</accession>
<keyword evidence="2" id="KW-0808">Transferase</keyword>
<dbReference type="InterPro" id="IPR043502">
    <property type="entry name" value="DNA/RNA_pol_sf"/>
</dbReference>
<dbReference type="Pfam" id="PF00078">
    <property type="entry name" value="RVT_1"/>
    <property type="match status" value="1"/>
</dbReference>
<dbReference type="InterPro" id="IPR016024">
    <property type="entry name" value="ARM-type_fold"/>
</dbReference>
<reference evidence="2 3" key="1">
    <citation type="journal article" date="2018" name="PLoS Genet.">
        <title>Population sequencing reveals clonal diversity and ancestral inbreeding in the grapevine cultivar Chardonnay.</title>
        <authorList>
            <person name="Roach M.J."/>
            <person name="Johnson D.L."/>
            <person name="Bohlmann J."/>
            <person name="van Vuuren H.J."/>
            <person name="Jones S.J."/>
            <person name="Pretorius I.S."/>
            <person name="Schmidt S.A."/>
            <person name="Borneman A.R."/>
        </authorList>
    </citation>
    <scope>NUCLEOTIDE SEQUENCE [LARGE SCALE GENOMIC DNA]</scope>
    <source>
        <strain evidence="3">cv. Chardonnay</strain>
        <tissue evidence="2">Leaf</tissue>
    </source>
</reference>
<proteinExistence type="predicted"/>
<dbReference type="EMBL" id="QGNW01000035">
    <property type="protein sequence ID" value="RVX10153.1"/>
    <property type="molecule type" value="Genomic_DNA"/>
</dbReference>
<dbReference type="PROSITE" id="PS50878">
    <property type="entry name" value="RT_POL"/>
    <property type="match status" value="1"/>
</dbReference>
<dbReference type="InterPro" id="IPR000477">
    <property type="entry name" value="RT_dom"/>
</dbReference>
<dbReference type="CDD" id="cd01650">
    <property type="entry name" value="RT_nLTR_like"/>
    <property type="match status" value="1"/>
</dbReference>
<protein>
    <submittedName>
        <fullName evidence="2">Serine/threonine-protein kinase TOR</fullName>
    </submittedName>
</protein>
<dbReference type="Proteomes" id="UP000288805">
    <property type="component" value="Unassembled WGS sequence"/>
</dbReference>
<organism evidence="2 3">
    <name type="scientific">Vitis vinifera</name>
    <name type="common">Grape</name>
    <dbReference type="NCBI Taxonomy" id="29760"/>
    <lineage>
        <taxon>Eukaryota</taxon>
        <taxon>Viridiplantae</taxon>
        <taxon>Streptophyta</taxon>
        <taxon>Embryophyta</taxon>
        <taxon>Tracheophyta</taxon>
        <taxon>Spermatophyta</taxon>
        <taxon>Magnoliopsida</taxon>
        <taxon>eudicotyledons</taxon>
        <taxon>Gunneridae</taxon>
        <taxon>Pentapetalae</taxon>
        <taxon>rosids</taxon>
        <taxon>Vitales</taxon>
        <taxon>Vitaceae</taxon>
        <taxon>Viteae</taxon>
        <taxon>Vitis</taxon>
    </lineage>
</organism>
<dbReference type="GO" id="GO:0016301">
    <property type="term" value="F:kinase activity"/>
    <property type="evidence" value="ECO:0007669"/>
    <property type="project" value="UniProtKB-KW"/>
</dbReference>
<evidence type="ECO:0000313" key="2">
    <source>
        <dbReference type="EMBL" id="RVX10153.1"/>
    </source>
</evidence>
<gene>
    <name evidence="2" type="primary">TOR_2</name>
    <name evidence="2" type="ORF">CK203_016238</name>
</gene>
<keyword evidence="2" id="KW-0418">Kinase</keyword>
<dbReference type="Pfam" id="PF13966">
    <property type="entry name" value="zf-RVT"/>
    <property type="match status" value="1"/>
</dbReference>
<evidence type="ECO:0000313" key="3">
    <source>
        <dbReference type="Proteomes" id="UP000288805"/>
    </source>
</evidence>
<dbReference type="InterPro" id="IPR026960">
    <property type="entry name" value="RVT-Znf"/>
</dbReference>
<name>A0A438JMG5_VITVI</name>
<feature type="domain" description="Reverse transcriptase" evidence="1">
    <location>
        <begin position="897"/>
        <end position="1177"/>
    </location>
</feature>
<comment type="caution">
    <text evidence="2">The sequence shown here is derived from an EMBL/GenBank/DDBJ whole genome shotgun (WGS) entry which is preliminary data.</text>
</comment>
<dbReference type="SUPFAM" id="SSF56219">
    <property type="entry name" value="DNase I-like"/>
    <property type="match status" value="1"/>
</dbReference>
<dbReference type="InterPro" id="IPR036691">
    <property type="entry name" value="Endo/exonu/phosph_ase_sf"/>
</dbReference>
<dbReference type="SUPFAM" id="SSF48371">
    <property type="entry name" value="ARM repeat"/>
    <property type="match status" value="1"/>
</dbReference>
<sequence length="1978" mass="223384">MRLNKRKTSFYCGSRPKALLKDFDVREYAISVSGRLSEKNPAYVLPALRRHLIQLLTYLEQSADSKCREESAKLLGCLIRNCERLILPYIAPIHKRRVPEGLEGETRLDAEGDGFVGVTSRAKKGSFEVESKWFEVEVREQKGKVQALIVERKGGVSSWIRLGPNSIGCFIDGLESCIENAGTGTWERKWKDSGRSYLMVCDQNKGGLFIRLGVTDLENKRFSIYIPKGNGDKSGWVLMAEMLRCLGCYVREESLQKKGATLLRSSMGKTYAEAVVQSKEKEIAVVRMELCKRELSPEYGETGSLLGGKEERGLGAYRGTASLAMGAGYFEENRGCLWGFLDIDSQTEMLEDLQWARILVKLNKERPPNVVEVWTEEFCYELTLWWEIRAAVRMAREERAKANLFQKARPKLWGGLDQSWSFVLVTDGLWRPSVEEQSLEENSKIDDALMEEALRYGNASNFFGPLVCVSPSPPSFFSGWTPPGEYYDRSGVVLDASQREFMDRRMIGRMSSVRRLWIARSFWKIIMARWDPVERNFVLLVSRFQKSGIGGRPTRRRGEGSRKALCKEEGASLQLFYEVKVGDENSDYDRGGGEESGLWEVSRLGSYGAQGSAGGILVCWDKRSLELLEMEVGNFSISCRLKNVEDGVVWIFTGVYEPCNRKEREELWEELGVIRGIWEEPWCLGGDFNVTLSQRDRSRSNRTWARLDRFLVSQGWGGGMSRVPSSFRFENMWLKVDGFKELLREWWQGGARVGRASFRMAAKMKEMKEKIKVWNRDVFAKENFKKWFLLEEAHWRQVSRELWLREGDKNTGFFHKMASAHWRNNFLDKIKINGVELVEEQEVREGIVKAFQHQLREEPGWRAELEGLHLKSLDLSEAEALEVPFTEEEIFSALMDMNGDKAPGPDGFTVVFLASLLGLRGAENLGEFRPISLLGGLYKLMAKVLANRLKMVLDKVVSADQNAFVRGRQILDASLIANEVVDYWQKRKGKGLVCKLDIEKAYDSISWSFLMKVLKKMGFGLRWMEWMWWCFSTAKFSVLINGVPEGFFSSFKGLCQGDSISPYLFILGMEVLSALIRWAVQGNFISGCRLKGRGDAEIMVSHLLFADDTILFCEANKDQLTHLGWILAWFEAASGLRINLAKSELILVGEIDNIEEMAVELVCRIGSFPVKYLGLPLGARHKAVSTWDGVDERMRRRLARWKRQYLSKGGRITLIKSTLASIPIYQMSIFRMPKRMGLLNKALLGKWIWRFAVEKDVLWKKVIGVKHGMEGCGCKSKEAWGPFGVGVWKEILKEMSWCWNNMKFKVGRGTKIMFWTDHWCGNEALSQAFPQIFALAVCSNDLVNDVWDSRLGQGGWNLRLARDSNDWELVLIEDLLFLLRDIKVTPEEDSVLWKGGDSARFRIRVAYNLLAAPNPLVFSGKNIWVDKVPTKVAFFAWEATWEKILTLDRLQMRGWQLPNCCFLCGCEEENGRGVLFSSRLLGVGSGPLRAGEALVAKLAEGSGVNANNGIISGVLVTVGDLARVGGSAMRDNVTDLMPLIVEALMDGAAVTKREVAVATLGQVVQSTGKGEKVLGGWKTLAFNLRSIGVSLVSRPSEVPKPVVPAWRIVEGSPSKRNVFWRKDGVSANEVWVRMLGFSLHLWGIEFFKRFGDACVVDGAKVFAIQLWWEIPPWMTLVVSKGWHRDSKVREEGDDCSRTIGRVGRDEGKSVVDVLQVGEAGSKPSMSPVEAFDGLMGFLLPKEKAEGILIEMTNSKRLPTLEGIVGGHALVGPRPSVGGLTKVGSRQGLKDQKGGIRVLVRFFWVKQQPLKVAKLFILGRDSLFLFSYCFCPVGVGCCPLKTMLQDGSLLECLKNVVEDPLGKDLVARLEKRVSLEVKLFDWPMGEEVLFDDFFSKLTTFSSLVGMPIYGFEKESFSLLRKIEKRRGCGACVSGGTRKLNLTSYFEREILKLECLVNYKSSPLLIRGRERRNGATNLVV</sequence>
<dbReference type="PANTHER" id="PTHR19446">
    <property type="entry name" value="REVERSE TRANSCRIPTASES"/>
    <property type="match status" value="1"/>
</dbReference>
<dbReference type="Gene3D" id="3.60.10.10">
    <property type="entry name" value="Endonuclease/exonuclease/phosphatase"/>
    <property type="match status" value="1"/>
</dbReference>
<dbReference type="SUPFAM" id="SSF56672">
    <property type="entry name" value="DNA/RNA polymerases"/>
    <property type="match status" value="1"/>
</dbReference>